<keyword evidence="5" id="KW-1185">Reference proteome</keyword>
<accession>A0A285NR61</accession>
<dbReference type="PROSITE" id="PS51782">
    <property type="entry name" value="LYSM"/>
    <property type="match status" value="1"/>
</dbReference>
<evidence type="ECO:0000256" key="2">
    <source>
        <dbReference type="SAM" id="MobiDB-lite"/>
    </source>
</evidence>
<dbReference type="InterPro" id="IPR036779">
    <property type="entry name" value="LysM_dom_sf"/>
</dbReference>
<feature type="compositionally biased region" description="Acidic residues" evidence="2">
    <location>
        <begin position="461"/>
        <end position="471"/>
    </location>
</feature>
<gene>
    <name evidence="4" type="ORF">SAMN05421503_2048</name>
</gene>
<protein>
    <submittedName>
        <fullName evidence="4">Stage VI sporulation protein D</fullName>
    </submittedName>
</protein>
<dbReference type="Pfam" id="PF01476">
    <property type="entry name" value="LysM"/>
    <property type="match status" value="1"/>
</dbReference>
<dbReference type="SUPFAM" id="SSF54106">
    <property type="entry name" value="LysM domain"/>
    <property type="match status" value="1"/>
</dbReference>
<evidence type="ECO:0000259" key="3">
    <source>
        <dbReference type="PROSITE" id="PS51782"/>
    </source>
</evidence>
<dbReference type="InterPro" id="IPR048862">
    <property type="entry name" value="SPOCS_spoVID_N"/>
</dbReference>
<feature type="compositionally biased region" description="Acidic residues" evidence="2">
    <location>
        <begin position="340"/>
        <end position="349"/>
    </location>
</feature>
<feature type="region of interest" description="Disordered" evidence="2">
    <location>
        <begin position="448"/>
        <end position="476"/>
    </location>
</feature>
<dbReference type="Gene3D" id="3.10.350.10">
    <property type="entry name" value="LysM domain"/>
    <property type="match status" value="1"/>
</dbReference>
<reference evidence="5" key="1">
    <citation type="submission" date="2017-09" db="EMBL/GenBank/DDBJ databases">
        <authorList>
            <person name="Varghese N."/>
            <person name="Submissions S."/>
        </authorList>
    </citation>
    <scope>NUCLEOTIDE SEQUENCE [LARGE SCALE GENOMIC DNA]</scope>
    <source>
        <strain evidence="5">CGMCC 1.8913</strain>
    </source>
</reference>
<feature type="compositionally biased region" description="Acidic residues" evidence="2">
    <location>
        <begin position="203"/>
        <end position="213"/>
    </location>
</feature>
<evidence type="ECO:0000313" key="5">
    <source>
        <dbReference type="Proteomes" id="UP000219356"/>
    </source>
</evidence>
<dbReference type="SMART" id="SM00257">
    <property type="entry name" value="LysM"/>
    <property type="match status" value="1"/>
</dbReference>
<feature type="region of interest" description="Disordered" evidence="2">
    <location>
        <begin position="408"/>
        <end position="427"/>
    </location>
</feature>
<organism evidence="4 5">
    <name type="scientific">Terribacillus aidingensis</name>
    <dbReference type="NCBI Taxonomy" id="586416"/>
    <lineage>
        <taxon>Bacteria</taxon>
        <taxon>Bacillati</taxon>
        <taxon>Bacillota</taxon>
        <taxon>Bacilli</taxon>
        <taxon>Bacillales</taxon>
        <taxon>Bacillaceae</taxon>
        <taxon>Terribacillus</taxon>
    </lineage>
</organism>
<dbReference type="CDD" id="cd00118">
    <property type="entry name" value="LysM"/>
    <property type="match status" value="1"/>
</dbReference>
<feature type="region of interest" description="Disordered" evidence="2">
    <location>
        <begin position="326"/>
        <end position="355"/>
    </location>
</feature>
<evidence type="ECO:0000313" key="4">
    <source>
        <dbReference type="EMBL" id="SNZ11447.1"/>
    </source>
</evidence>
<evidence type="ECO:0000256" key="1">
    <source>
        <dbReference type="SAM" id="Coils"/>
    </source>
</evidence>
<feature type="compositionally biased region" description="Low complexity" evidence="2">
    <location>
        <begin position="264"/>
        <end position="281"/>
    </location>
</feature>
<dbReference type="RefSeq" id="WP_097041708.1">
    <property type="nucleotide sequence ID" value="NZ_OBEK01000002.1"/>
</dbReference>
<dbReference type="InterPro" id="IPR018392">
    <property type="entry name" value="LysM"/>
</dbReference>
<feature type="region of interest" description="Disordered" evidence="2">
    <location>
        <begin position="145"/>
        <end position="167"/>
    </location>
</feature>
<dbReference type="EMBL" id="OBEK01000002">
    <property type="protein sequence ID" value="SNZ11447.1"/>
    <property type="molecule type" value="Genomic_DNA"/>
</dbReference>
<feature type="domain" description="LysM" evidence="3">
    <location>
        <begin position="529"/>
        <end position="572"/>
    </location>
</feature>
<feature type="coiled-coil region" evidence="1">
    <location>
        <begin position="292"/>
        <end position="326"/>
    </location>
</feature>
<dbReference type="Pfam" id="PF20918">
    <property type="entry name" value="SPOCS_spoVID-N"/>
    <property type="match status" value="1"/>
</dbReference>
<dbReference type="OrthoDB" id="2966368at2"/>
<keyword evidence="1" id="KW-0175">Coiled coil</keyword>
<dbReference type="Proteomes" id="UP000219356">
    <property type="component" value="Unassembled WGS sequence"/>
</dbReference>
<proteinExistence type="predicted"/>
<feature type="compositionally biased region" description="Low complexity" evidence="2">
    <location>
        <begin position="148"/>
        <end position="157"/>
    </location>
</feature>
<sequence>MSKNETTPFTFDIKESLSFRAEDQLQDLIGIALEPEINIQEFEHDISVQGVIELTGEYHPVEEVVEGSAVAVSPGTREMENVERQQTGTNTFYHRFPVEISVPKYRIRQLNEVYVAIDQFDYEIPGTNVLELHATVAIYGVTEEQRQPETQAQAPEQPYYPIPTFEQGEPVQSYTDEIAEQIESAARDNYQAEEQAYSFQTEQTEEVLSEAEQNDLAAEPSDEQQPYNFNQEAYAASPQPEETEQPETPQNYFFSQAQYETDAPAEPEANAEPAAEAQVEQPESEIEEAYLQEQAIQEARLQEQAMDEAHAEALRANEAYEELRKQAAFEAADQSSSIVQEEDADAAEESEQRPEELYVLQDELEDAFQAADFRQAGSEDDHAYTLDRELPHEEPAEAPDFTFTYQAKQEEDVPPPPAFEAPPVLTSEEDDRWKYKYKETKTLSEFFGSKTAEPTEVPQADFEEDDIDDNPYTDSYKGVSVEEVPVNQELQPQDLAEEAEEQEAAGDRSNANFLVSMFGAREETFTKVRVCIVQERDTLEKIATRYDVPASAILSSNKLEEDAVSEGQLLVIPQQRRAKKG</sequence>
<dbReference type="AlphaFoldDB" id="A0A285NR61"/>
<feature type="region of interest" description="Disordered" evidence="2">
    <location>
        <begin position="196"/>
        <end position="286"/>
    </location>
</feature>
<name>A0A285NR61_9BACI</name>